<proteinExistence type="predicted"/>
<name>A0A291P667_9GAMM</name>
<sequence>MVREAVAYNALLNPIAKALSTLERHAEQVVRRRHSGLTNVRAWKA</sequence>
<evidence type="ECO:0000313" key="2">
    <source>
        <dbReference type="Proteomes" id="UP000219993"/>
    </source>
</evidence>
<dbReference type="Proteomes" id="UP000219993">
    <property type="component" value="Chromosome"/>
</dbReference>
<gene>
    <name evidence="1" type="ORF">BEI_1388</name>
</gene>
<protein>
    <submittedName>
        <fullName evidence="1">Uncharacterized protein</fullName>
    </submittedName>
</protein>
<dbReference type="EMBL" id="CP021435">
    <property type="protein sequence ID" value="ATJ82375.1"/>
    <property type="molecule type" value="Genomic_DNA"/>
</dbReference>
<keyword evidence="2" id="KW-1185">Reference proteome</keyword>
<dbReference type="AlphaFoldDB" id="A0A291P667"/>
<evidence type="ECO:0000313" key="1">
    <source>
        <dbReference type="EMBL" id="ATJ82375.1"/>
    </source>
</evidence>
<dbReference type="KEGG" id="hbe:BEI_1388"/>
<reference evidence="1 2" key="1">
    <citation type="journal article" date="2017" name="Sci. Rep.">
        <title>Revealing the Saline Adaptation Strategies of the Halophilic Bacterium Halomonas beimenensis through High-throughput Omics and Transposon Mutagenesis Approaches.</title>
        <authorList>
            <person name="Chen Y.H."/>
            <person name="Lin S.S."/>
            <person name="Shyu Y.T."/>
        </authorList>
    </citation>
    <scope>NUCLEOTIDE SEQUENCE [LARGE SCALE GENOMIC DNA]</scope>
    <source>
        <strain evidence="1 2">NTU-111</strain>
    </source>
</reference>
<accession>A0A291P667</accession>
<organism evidence="1 2">
    <name type="scientific">Halomonas beimenensis</name>
    <dbReference type="NCBI Taxonomy" id="475662"/>
    <lineage>
        <taxon>Bacteria</taxon>
        <taxon>Pseudomonadati</taxon>
        <taxon>Pseudomonadota</taxon>
        <taxon>Gammaproteobacteria</taxon>
        <taxon>Oceanospirillales</taxon>
        <taxon>Halomonadaceae</taxon>
        <taxon>Halomonas</taxon>
    </lineage>
</organism>